<proteinExistence type="predicted"/>
<dbReference type="RefSeq" id="WP_002611721.1">
    <property type="nucleotide sequence ID" value="NC_014623.1"/>
</dbReference>
<dbReference type="EMBL" id="AAMD01000014">
    <property type="protein sequence ID" value="EAU68661.1"/>
    <property type="molecule type" value="Genomic_DNA"/>
</dbReference>
<reference evidence="2 3" key="1">
    <citation type="submission" date="2006-04" db="EMBL/GenBank/DDBJ databases">
        <authorList>
            <person name="Nierman W.C."/>
        </authorList>
    </citation>
    <scope>NUCLEOTIDE SEQUENCE [LARGE SCALE GENOMIC DNA]</scope>
    <source>
        <strain evidence="2 3">DW4/3-1</strain>
    </source>
</reference>
<accession>Q09A64</accession>
<comment type="caution">
    <text evidence="2">The sequence shown here is derived from an EMBL/GenBank/DDBJ whole genome shotgun (WGS) entry which is preliminary data.</text>
</comment>
<dbReference type="AlphaFoldDB" id="Q09A64"/>
<feature type="compositionally biased region" description="Polar residues" evidence="1">
    <location>
        <begin position="1"/>
        <end position="17"/>
    </location>
</feature>
<name>Q09A64_STIAD</name>
<dbReference type="Proteomes" id="UP000032702">
    <property type="component" value="Unassembled WGS sequence"/>
</dbReference>
<evidence type="ECO:0000313" key="3">
    <source>
        <dbReference type="Proteomes" id="UP000032702"/>
    </source>
</evidence>
<dbReference type="PATRIC" id="fig|378806.16.peg.8030"/>
<feature type="region of interest" description="Disordered" evidence="1">
    <location>
        <begin position="1"/>
        <end position="31"/>
    </location>
</feature>
<protein>
    <submittedName>
        <fullName evidence="2">Uncharacterized protein</fullName>
    </submittedName>
</protein>
<gene>
    <name evidence="2" type="ORF">STIAU_6063</name>
</gene>
<organism evidence="2 3">
    <name type="scientific">Stigmatella aurantiaca (strain DW4/3-1)</name>
    <dbReference type="NCBI Taxonomy" id="378806"/>
    <lineage>
        <taxon>Bacteria</taxon>
        <taxon>Pseudomonadati</taxon>
        <taxon>Myxococcota</taxon>
        <taxon>Myxococcia</taxon>
        <taxon>Myxococcales</taxon>
        <taxon>Cystobacterineae</taxon>
        <taxon>Archangiaceae</taxon>
        <taxon>Stigmatella</taxon>
    </lineage>
</organism>
<evidence type="ECO:0000313" key="2">
    <source>
        <dbReference type="EMBL" id="EAU68661.1"/>
    </source>
</evidence>
<dbReference type="OrthoDB" id="5525225at2"/>
<evidence type="ECO:0000256" key="1">
    <source>
        <dbReference type="SAM" id="MobiDB-lite"/>
    </source>
</evidence>
<sequence length="181" mass="18666">MSSSIGPTGSRPVSTPATAGVQGGPLATPVQNAVPTATATPVTGNPHLSDYSQTDRLRTQIDQQARANPSFYGTLVGAVNGLLQRGGFGISPASQRSVMENLRGVSQGTMPQSTAHFRESQTFAQDALTSYSQGRIIQGEMERFGATINLIGGLGMSAVEGVQSLFSSRPSTPPSNGGGGW</sequence>